<name>A0ABR0J1A3_9EURO</name>
<feature type="region of interest" description="Disordered" evidence="1">
    <location>
        <begin position="115"/>
        <end position="151"/>
    </location>
</feature>
<dbReference type="Proteomes" id="UP001345691">
    <property type="component" value="Unassembled WGS sequence"/>
</dbReference>
<protein>
    <submittedName>
        <fullName evidence="2">Uncharacterized protein</fullName>
    </submittedName>
</protein>
<feature type="compositionally biased region" description="Polar residues" evidence="1">
    <location>
        <begin position="116"/>
        <end position="136"/>
    </location>
</feature>
<proteinExistence type="predicted"/>
<evidence type="ECO:0000256" key="1">
    <source>
        <dbReference type="SAM" id="MobiDB-lite"/>
    </source>
</evidence>
<gene>
    <name evidence="2" type="ORF">LTR69_009204</name>
</gene>
<dbReference type="EMBL" id="JAVRRF010000025">
    <property type="protein sequence ID" value="KAK5053560.1"/>
    <property type="molecule type" value="Genomic_DNA"/>
</dbReference>
<evidence type="ECO:0000313" key="3">
    <source>
        <dbReference type="Proteomes" id="UP001345691"/>
    </source>
</evidence>
<evidence type="ECO:0000313" key="2">
    <source>
        <dbReference type="EMBL" id="KAK5053560.1"/>
    </source>
</evidence>
<comment type="caution">
    <text evidence="2">The sequence shown here is derived from an EMBL/GenBank/DDBJ whole genome shotgun (WGS) entry which is preliminary data.</text>
</comment>
<reference evidence="2 3" key="1">
    <citation type="submission" date="2023-08" db="EMBL/GenBank/DDBJ databases">
        <title>Black Yeasts Isolated from many extreme environments.</title>
        <authorList>
            <person name="Coleine C."/>
            <person name="Stajich J.E."/>
            <person name="Selbmann L."/>
        </authorList>
    </citation>
    <scope>NUCLEOTIDE SEQUENCE [LARGE SCALE GENOMIC DNA]</scope>
    <source>
        <strain evidence="2 3">CCFEE 6328</strain>
    </source>
</reference>
<accession>A0ABR0J1A3</accession>
<sequence>MGVQMIHLPYGRLCGSNDADAYATIEALGSWDWSQFGGTLLVTTGGYPNLSTREMLHLLCQHASSKKLEPSYFCQTMIRTRWDLCNIEVWQQEQGVLLEDKGAKRVAHCRHDDDNVASSLSHEGSDLEPQTFQNASGKGRKPPAQWNAPNL</sequence>
<keyword evidence="3" id="KW-1185">Reference proteome</keyword>
<organism evidence="2 3">
    <name type="scientific">Exophiala sideris</name>
    <dbReference type="NCBI Taxonomy" id="1016849"/>
    <lineage>
        <taxon>Eukaryota</taxon>
        <taxon>Fungi</taxon>
        <taxon>Dikarya</taxon>
        <taxon>Ascomycota</taxon>
        <taxon>Pezizomycotina</taxon>
        <taxon>Eurotiomycetes</taxon>
        <taxon>Chaetothyriomycetidae</taxon>
        <taxon>Chaetothyriales</taxon>
        <taxon>Herpotrichiellaceae</taxon>
        <taxon>Exophiala</taxon>
    </lineage>
</organism>